<organism evidence="1 2">
    <name type="scientific">Anopheles arabiensis</name>
    <name type="common">Mosquito</name>
    <dbReference type="NCBI Taxonomy" id="7173"/>
    <lineage>
        <taxon>Eukaryota</taxon>
        <taxon>Metazoa</taxon>
        <taxon>Ecdysozoa</taxon>
        <taxon>Arthropoda</taxon>
        <taxon>Hexapoda</taxon>
        <taxon>Insecta</taxon>
        <taxon>Pterygota</taxon>
        <taxon>Neoptera</taxon>
        <taxon>Endopterygota</taxon>
        <taxon>Diptera</taxon>
        <taxon>Nematocera</taxon>
        <taxon>Culicoidea</taxon>
        <taxon>Culicidae</taxon>
        <taxon>Anophelinae</taxon>
        <taxon>Anopheles</taxon>
    </lineage>
</organism>
<dbReference type="VEuPathDB" id="VectorBase:AARA21_005350"/>
<evidence type="ECO:0000313" key="1">
    <source>
        <dbReference type="EnsemblMetazoa" id="AARA017374-PA"/>
    </source>
</evidence>
<proteinExistence type="predicted"/>
<keyword evidence="2" id="KW-1185">Reference proteome</keyword>
<accession>A0A2C9GRS7</accession>
<dbReference type="VEuPathDB" id="VectorBase:AARA017374"/>
<dbReference type="AlphaFoldDB" id="A0A2C9GRS7"/>
<dbReference type="EMBL" id="APCN01000187">
    <property type="status" value="NOT_ANNOTATED_CDS"/>
    <property type="molecule type" value="Genomic_DNA"/>
</dbReference>
<dbReference type="Proteomes" id="UP000075840">
    <property type="component" value="Unassembled WGS sequence"/>
</dbReference>
<sequence length="538" mass="60798">MLYQICLIRYSYFNRTNFSCNYSLTIDSRLITERRASLSKHAKPRIYFRRKCVLPYELPNIQFDTEPFDGNTLLAANDGNVTGQIKGMITAINVTETQAITNVSNGNVAGQINDMITAINVTETQAITNISKLLAANDGYGTEELSALITYFNEQIDVIVNIIMPNVVVMYADNYTGAADQLSDVFRHITLGMLVIRDKVVIIQEGMQAANNSEVTVNEIILRNSLDLQRATNNLQAYIPLCEYVKTIAKENLMEAKNYITELETLLYTGELTESGKYVDDIGRIANETIGQVIRDVTNENLKAYYIGYEIQFFKNIQDAPRYEDLVTVAIDLSVFFTTTKLLKQLKTMVAAFARISTSLTSRIAALQAGFNVLDFPLFRQLVYTLLGNDEYGRYCYVKYKVQSMDIFSNIFYSAWQCVDNEYARLEYLKTTLGLMIELLPFDHEDFLEQVKICDNHTSGDNLNNCVAALANFYTNLFPQTANKISTILRFALDEAAASENRILICIELVYIQETIIEPQKISDNLAICNRDGPKGSD</sequence>
<evidence type="ECO:0000313" key="2">
    <source>
        <dbReference type="Proteomes" id="UP000075840"/>
    </source>
</evidence>
<name>A0A2C9GRS7_ANOAR</name>
<reference evidence="1" key="1">
    <citation type="submission" date="2022-08" db="UniProtKB">
        <authorList>
            <consortium name="EnsemblMetazoa"/>
        </authorList>
    </citation>
    <scope>IDENTIFICATION</scope>
    <source>
        <strain evidence="1">Dongola</strain>
    </source>
</reference>
<dbReference type="EnsemblMetazoa" id="AARA017374-RA">
    <property type="protein sequence ID" value="AARA017374-PA"/>
    <property type="gene ID" value="AARA017374"/>
</dbReference>
<protein>
    <submittedName>
        <fullName evidence="1">Uncharacterized protein</fullName>
    </submittedName>
</protein>